<evidence type="ECO:0000256" key="1">
    <source>
        <dbReference type="ARBA" id="ARBA00004651"/>
    </source>
</evidence>
<feature type="transmembrane region" description="Helical" evidence="8">
    <location>
        <begin position="187"/>
        <end position="204"/>
    </location>
</feature>
<keyword evidence="11" id="KW-1185">Reference proteome</keyword>
<dbReference type="InterPro" id="IPR004626">
    <property type="entry name" value="RarD"/>
</dbReference>
<organism evidence="10 11">
    <name type="scientific">Rhizobium terricola</name>
    <dbReference type="NCBI Taxonomy" id="2728849"/>
    <lineage>
        <taxon>Bacteria</taxon>
        <taxon>Pseudomonadati</taxon>
        <taxon>Pseudomonadota</taxon>
        <taxon>Alphaproteobacteria</taxon>
        <taxon>Hyphomicrobiales</taxon>
        <taxon>Rhizobiaceae</taxon>
        <taxon>Rhizobium/Agrobacterium group</taxon>
        <taxon>Rhizobium</taxon>
    </lineage>
</organism>
<feature type="domain" description="EamA" evidence="9">
    <location>
        <begin position="17"/>
        <end position="152"/>
    </location>
</feature>
<feature type="transmembrane region" description="Helical" evidence="8">
    <location>
        <begin position="224"/>
        <end position="241"/>
    </location>
</feature>
<evidence type="ECO:0000256" key="3">
    <source>
        <dbReference type="ARBA" id="ARBA00022448"/>
    </source>
</evidence>
<evidence type="ECO:0000256" key="7">
    <source>
        <dbReference type="ARBA" id="ARBA00023136"/>
    </source>
</evidence>
<dbReference type="Proteomes" id="UP000541470">
    <property type="component" value="Unassembled WGS sequence"/>
</dbReference>
<name>A0A7Y0AVE9_9HYPH</name>
<dbReference type="InterPro" id="IPR000620">
    <property type="entry name" value="EamA_dom"/>
</dbReference>
<comment type="subcellular location">
    <subcellularLocation>
        <location evidence="1">Cell membrane</location>
        <topology evidence="1">Multi-pass membrane protein</topology>
    </subcellularLocation>
</comment>
<evidence type="ECO:0000256" key="8">
    <source>
        <dbReference type="SAM" id="Phobius"/>
    </source>
</evidence>
<feature type="transmembrane region" description="Helical" evidence="8">
    <location>
        <begin position="77"/>
        <end position="100"/>
    </location>
</feature>
<feature type="domain" description="EamA" evidence="9">
    <location>
        <begin position="163"/>
        <end position="293"/>
    </location>
</feature>
<feature type="transmembrane region" description="Helical" evidence="8">
    <location>
        <begin position="112"/>
        <end position="129"/>
    </location>
</feature>
<comment type="similarity">
    <text evidence="2">Belongs to the EamA transporter family.</text>
</comment>
<dbReference type="InterPro" id="IPR037185">
    <property type="entry name" value="EmrE-like"/>
</dbReference>
<feature type="transmembrane region" description="Helical" evidence="8">
    <location>
        <begin position="47"/>
        <end position="65"/>
    </location>
</feature>
<dbReference type="PANTHER" id="PTHR22911">
    <property type="entry name" value="ACYL-MALONYL CONDENSING ENZYME-RELATED"/>
    <property type="match status" value="1"/>
</dbReference>
<evidence type="ECO:0000256" key="2">
    <source>
        <dbReference type="ARBA" id="ARBA00007362"/>
    </source>
</evidence>
<keyword evidence="5 8" id="KW-0812">Transmembrane</keyword>
<feature type="transmembrane region" description="Helical" evidence="8">
    <location>
        <begin position="277"/>
        <end position="297"/>
    </location>
</feature>
<dbReference type="PANTHER" id="PTHR22911:SF137">
    <property type="entry name" value="SOLUTE CARRIER FAMILY 35 MEMBER G2-RELATED"/>
    <property type="match status" value="1"/>
</dbReference>
<evidence type="ECO:0000256" key="4">
    <source>
        <dbReference type="ARBA" id="ARBA00022475"/>
    </source>
</evidence>
<keyword evidence="4" id="KW-1003">Cell membrane</keyword>
<evidence type="ECO:0000313" key="11">
    <source>
        <dbReference type="Proteomes" id="UP000541470"/>
    </source>
</evidence>
<evidence type="ECO:0000256" key="5">
    <source>
        <dbReference type="ARBA" id="ARBA00022692"/>
    </source>
</evidence>
<keyword evidence="7 8" id="KW-0472">Membrane</keyword>
<proteinExistence type="inferred from homology"/>
<protein>
    <submittedName>
        <fullName evidence="10">EamA family transporter RarD</fullName>
    </submittedName>
</protein>
<gene>
    <name evidence="10" type="primary">rarD</name>
    <name evidence="10" type="ORF">HHL25_08870</name>
</gene>
<evidence type="ECO:0000259" key="9">
    <source>
        <dbReference type="Pfam" id="PF00892"/>
    </source>
</evidence>
<evidence type="ECO:0000256" key="6">
    <source>
        <dbReference type="ARBA" id="ARBA00022989"/>
    </source>
</evidence>
<keyword evidence="6 8" id="KW-1133">Transmembrane helix</keyword>
<dbReference type="GO" id="GO:0005886">
    <property type="term" value="C:plasma membrane"/>
    <property type="evidence" value="ECO:0007669"/>
    <property type="project" value="UniProtKB-SubCell"/>
</dbReference>
<feature type="transmembrane region" description="Helical" evidence="8">
    <location>
        <begin position="17"/>
        <end position="35"/>
    </location>
</feature>
<feature type="transmembrane region" description="Helical" evidence="8">
    <location>
        <begin position="136"/>
        <end position="153"/>
    </location>
</feature>
<keyword evidence="3" id="KW-0813">Transport</keyword>
<accession>A0A7Y0AVE9</accession>
<dbReference type="Pfam" id="PF00892">
    <property type="entry name" value="EamA"/>
    <property type="match status" value="2"/>
</dbReference>
<feature type="transmembrane region" description="Helical" evidence="8">
    <location>
        <begin position="253"/>
        <end position="271"/>
    </location>
</feature>
<dbReference type="AlphaFoldDB" id="A0A7Y0AVE9"/>
<dbReference type="RefSeq" id="WP_169589186.1">
    <property type="nucleotide sequence ID" value="NZ_JABBGK010000001.1"/>
</dbReference>
<dbReference type="SUPFAM" id="SSF103481">
    <property type="entry name" value="Multidrug resistance efflux transporter EmrE"/>
    <property type="match status" value="2"/>
</dbReference>
<evidence type="ECO:0000313" key="10">
    <source>
        <dbReference type="EMBL" id="NML74230.1"/>
    </source>
</evidence>
<reference evidence="10 11" key="1">
    <citation type="submission" date="2020-04" db="EMBL/GenBank/DDBJ databases">
        <title>Rhizobium sp. S-51 isolated from soil.</title>
        <authorList>
            <person name="Dahal R.H."/>
        </authorList>
    </citation>
    <scope>NUCLEOTIDE SEQUENCE [LARGE SCALE GENOMIC DNA]</scope>
    <source>
        <strain evidence="10 11">S-51</strain>
    </source>
</reference>
<sequence length="303" mass="33431">MADQTISAMQNEDTPRGFAFAFAAYFMWGFLPLYLKLVAHIPALEVVAHRVVWSLPISAAILLFLKRGDDVMKALRTPSMLVMAFVTASLVSVNWLVYVYAITSGQALQGALGYYINPLISVLIGAILLKEQLLMPQKIAISLAAVAVAILTWDAGGLPWISLALAFSWGFYAFFRKTLPVGPNQGFFLEVLILSVPAVLYILYTEFNGSGHFFHGAGASDMGLLVFSGFATAIPLMVYANGVKLLRMSTIGMMQYIAPTMVFITAVFVFHEPFGQTKLIAFVFIWAGLAVYSWPMIRNRFQR</sequence>
<dbReference type="NCBIfam" id="TIGR00688">
    <property type="entry name" value="rarD"/>
    <property type="match status" value="1"/>
</dbReference>
<dbReference type="EMBL" id="JABBGK010000001">
    <property type="protein sequence ID" value="NML74230.1"/>
    <property type="molecule type" value="Genomic_DNA"/>
</dbReference>
<comment type="caution">
    <text evidence="10">The sequence shown here is derived from an EMBL/GenBank/DDBJ whole genome shotgun (WGS) entry which is preliminary data.</text>
</comment>